<name>A0A4R8Y0V5_9MICO</name>
<evidence type="ECO:0000313" key="5">
    <source>
        <dbReference type="Proteomes" id="UP000298433"/>
    </source>
</evidence>
<keyword evidence="2" id="KW-0812">Transmembrane</keyword>
<comment type="caution">
    <text evidence="4">The sequence shown here is derived from an EMBL/GenBank/DDBJ whole genome shotgun (WGS) entry which is preliminary data.</text>
</comment>
<evidence type="ECO:0000259" key="3">
    <source>
        <dbReference type="Pfam" id="PF12704"/>
    </source>
</evidence>
<keyword evidence="2" id="KW-0472">Membrane</keyword>
<gene>
    <name evidence="4" type="ORF">E3T23_00600</name>
</gene>
<dbReference type="Proteomes" id="UP000298433">
    <property type="component" value="Unassembled WGS sequence"/>
</dbReference>
<dbReference type="InterPro" id="IPR025857">
    <property type="entry name" value="MacB_PCD"/>
</dbReference>
<feature type="non-terminal residue" evidence="4">
    <location>
        <position position="230"/>
    </location>
</feature>
<proteinExistence type="inferred from homology"/>
<keyword evidence="5" id="KW-1185">Reference proteome</keyword>
<accession>A0A4R8Y0V5</accession>
<sequence>MRRVALRGIRAHLVRFILSVLAVALGVAFVAGTFSLRTMMSSTFSAIVDSTLLGDAYIRGAEPALGRSMTGAIGENRNTVPAALAGRIATVHGVDKAFAGITGPIVVVGKDGTAVQSTQAPSFGVALYPDDTTVTVASGRAPNGPAEIGLESATLASSGLSVGDQTKIVVAGEIRTVQVTGKMSTGIAMAGATIVYLDVATATAVYAPDGMASTIAVYAEPGVTESNLVA</sequence>
<reference evidence="4 5" key="1">
    <citation type="submission" date="2019-03" db="EMBL/GenBank/DDBJ databases">
        <title>Genomics of glacier-inhabiting Cryobacterium strains.</title>
        <authorList>
            <person name="Liu Q."/>
            <person name="Xin Y.-H."/>
        </authorList>
    </citation>
    <scope>NUCLEOTIDE SEQUENCE [LARGE SCALE GENOMIC DNA]</scope>
    <source>
        <strain evidence="4 5">TMT2-48-2</strain>
    </source>
</reference>
<dbReference type="EMBL" id="SOGN01000006">
    <property type="protein sequence ID" value="TFC84125.1"/>
    <property type="molecule type" value="Genomic_DNA"/>
</dbReference>
<feature type="transmembrane region" description="Helical" evidence="2">
    <location>
        <begin position="12"/>
        <end position="36"/>
    </location>
</feature>
<evidence type="ECO:0000313" key="4">
    <source>
        <dbReference type="EMBL" id="TFC84125.1"/>
    </source>
</evidence>
<feature type="domain" description="MacB-like periplasmic core" evidence="3">
    <location>
        <begin position="17"/>
        <end position="226"/>
    </location>
</feature>
<comment type="similarity">
    <text evidence="1">Belongs to the ABC-4 integral membrane protein family.</text>
</comment>
<dbReference type="AlphaFoldDB" id="A0A4R8Y0V5"/>
<evidence type="ECO:0000256" key="2">
    <source>
        <dbReference type="SAM" id="Phobius"/>
    </source>
</evidence>
<keyword evidence="2" id="KW-1133">Transmembrane helix</keyword>
<organism evidence="4 5">
    <name type="scientific">Cryobacterium cheniae</name>
    <dbReference type="NCBI Taxonomy" id="1259262"/>
    <lineage>
        <taxon>Bacteria</taxon>
        <taxon>Bacillati</taxon>
        <taxon>Actinomycetota</taxon>
        <taxon>Actinomycetes</taxon>
        <taxon>Micrococcales</taxon>
        <taxon>Microbacteriaceae</taxon>
        <taxon>Cryobacterium</taxon>
    </lineage>
</organism>
<protein>
    <submittedName>
        <fullName evidence="4">ABC transporter permease</fullName>
    </submittedName>
</protein>
<dbReference type="Pfam" id="PF12704">
    <property type="entry name" value="MacB_PCD"/>
    <property type="match status" value="1"/>
</dbReference>
<evidence type="ECO:0000256" key="1">
    <source>
        <dbReference type="ARBA" id="ARBA00038076"/>
    </source>
</evidence>